<organism evidence="2 3">
    <name type="scientific">Solirubrobacter ginsenosidimutans</name>
    <dbReference type="NCBI Taxonomy" id="490573"/>
    <lineage>
        <taxon>Bacteria</taxon>
        <taxon>Bacillati</taxon>
        <taxon>Actinomycetota</taxon>
        <taxon>Thermoleophilia</taxon>
        <taxon>Solirubrobacterales</taxon>
        <taxon>Solirubrobacteraceae</taxon>
        <taxon>Solirubrobacter</taxon>
    </lineage>
</organism>
<protein>
    <submittedName>
        <fullName evidence="2">Uncharacterized protein</fullName>
    </submittedName>
</protein>
<dbReference type="Proteomes" id="UP001149140">
    <property type="component" value="Unassembled WGS sequence"/>
</dbReference>
<dbReference type="EMBL" id="JAPDOD010000074">
    <property type="protein sequence ID" value="MDA0166739.1"/>
    <property type="molecule type" value="Genomic_DNA"/>
</dbReference>
<sequence length="185" mass="19881">MDRAHTRHVGLGITGALVTCTRDAAALSLWAAKAGSNTPLLAPLRRPARRIAGAAEHRGALNEARLLSDARHISSEWLAGAVRGPLLEHVVRTLVEAGALERVAVHLQVTEQLAAGEEPRRVVIQIARSDERPDTLARQTDGLVDDPGDTWRDETPVDDQRMAGLGRRRLHTALLAGFEEGAAPA</sequence>
<accession>A0A9X3S5F3</accession>
<name>A0A9X3S5F3_9ACTN</name>
<evidence type="ECO:0000313" key="3">
    <source>
        <dbReference type="Proteomes" id="UP001149140"/>
    </source>
</evidence>
<reference evidence="2" key="1">
    <citation type="submission" date="2022-10" db="EMBL/GenBank/DDBJ databases">
        <title>The WGS of Solirubrobacter ginsenosidimutans DSM 21036.</title>
        <authorList>
            <person name="Jiang Z."/>
        </authorList>
    </citation>
    <scope>NUCLEOTIDE SEQUENCE</scope>
    <source>
        <strain evidence="2">DSM 21036</strain>
    </source>
</reference>
<evidence type="ECO:0000256" key="1">
    <source>
        <dbReference type="SAM" id="MobiDB-lite"/>
    </source>
</evidence>
<dbReference type="AlphaFoldDB" id="A0A9X3S5F3"/>
<proteinExistence type="predicted"/>
<feature type="region of interest" description="Disordered" evidence="1">
    <location>
        <begin position="134"/>
        <end position="156"/>
    </location>
</feature>
<evidence type="ECO:0000313" key="2">
    <source>
        <dbReference type="EMBL" id="MDA0166739.1"/>
    </source>
</evidence>
<keyword evidence="3" id="KW-1185">Reference proteome</keyword>
<gene>
    <name evidence="2" type="ORF">OM076_41140</name>
</gene>
<dbReference type="RefSeq" id="WP_270045991.1">
    <property type="nucleotide sequence ID" value="NZ_JAPDOD010000074.1"/>
</dbReference>
<comment type="caution">
    <text evidence="2">The sequence shown here is derived from an EMBL/GenBank/DDBJ whole genome shotgun (WGS) entry which is preliminary data.</text>
</comment>